<feature type="binding site" evidence="7">
    <location>
        <position position="173"/>
    </location>
    <ligand>
        <name>ATP</name>
        <dbReference type="ChEBI" id="CHEBI:30616"/>
    </ligand>
</feature>
<feature type="cross-link" description="Glycyl lysine isopeptide (Lys-Gly) (interchain with G-Cter in SUMO2)" evidence="8">
    <location>
        <position position="157"/>
    </location>
</feature>
<feature type="region of interest" description="Disordered" evidence="9">
    <location>
        <begin position="320"/>
        <end position="359"/>
    </location>
</feature>
<feature type="domain" description="Protein kinase" evidence="10">
    <location>
        <begin position="28"/>
        <end position="299"/>
    </location>
</feature>
<keyword evidence="1" id="KW-0723">Serine/threonine-protein kinase</keyword>
<dbReference type="GO" id="GO:0004674">
    <property type="term" value="F:protein serine/threonine kinase activity"/>
    <property type="evidence" value="ECO:0007669"/>
    <property type="project" value="UniProtKB-KW"/>
</dbReference>
<accession>A0AAW1Q6D2</accession>
<keyword evidence="3 7" id="KW-0547">Nucleotide-binding</keyword>
<protein>
    <recommendedName>
        <fullName evidence="10">Protein kinase domain-containing protein</fullName>
    </recommendedName>
</protein>
<evidence type="ECO:0000256" key="4">
    <source>
        <dbReference type="ARBA" id="ARBA00022777"/>
    </source>
</evidence>
<evidence type="ECO:0000256" key="1">
    <source>
        <dbReference type="ARBA" id="ARBA00022527"/>
    </source>
</evidence>
<dbReference type="Pfam" id="PF00069">
    <property type="entry name" value="Pkinase"/>
    <property type="match status" value="1"/>
</dbReference>
<keyword evidence="5 7" id="KW-0067">ATP-binding</keyword>
<evidence type="ECO:0000256" key="8">
    <source>
        <dbReference type="PIRSR" id="PIRSR630616-3"/>
    </source>
</evidence>
<reference evidence="11 12" key="1">
    <citation type="journal article" date="2024" name="Nat. Commun.">
        <title>Phylogenomics reveals the evolutionary origins of lichenization in chlorophyte algae.</title>
        <authorList>
            <person name="Puginier C."/>
            <person name="Libourel C."/>
            <person name="Otte J."/>
            <person name="Skaloud P."/>
            <person name="Haon M."/>
            <person name="Grisel S."/>
            <person name="Petersen M."/>
            <person name="Berrin J.G."/>
            <person name="Delaux P.M."/>
            <person name="Dal Grande F."/>
            <person name="Keller J."/>
        </authorList>
    </citation>
    <scope>NUCLEOTIDE SEQUENCE [LARGE SCALE GENOMIC DNA]</scope>
    <source>
        <strain evidence="11 12">SAG 2043</strain>
    </source>
</reference>
<feature type="compositionally biased region" description="Polar residues" evidence="9">
    <location>
        <begin position="321"/>
        <end position="337"/>
    </location>
</feature>
<evidence type="ECO:0000313" key="12">
    <source>
        <dbReference type="Proteomes" id="UP001489004"/>
    </source>
</evidence>
<evidence type="ECO:0000259" key="10">
    <source>
        <dbReference type="PROSITE" id="PS50011"/>
    </source>
</evidence>
<sequence length="593" mass="65035">MNEREQSAGVNATASRPSPIEYTSPDQFLQKVEIYRGRHSTVWSCICRDTAMPLVVKAYQKNKMHARHFKNVRRELKILQLFTRLGFSGVVTLLGTFETSEHIYIIMESCSRGDLFKHLLRQGGTIEEPKVCTEVVIPLLLTLAFLHANAIIHRDIKPENLFFGQDGSLKLGDFGLAVNFHDDKPISRVGTLDYMAPEVLAMPTPDQIAKGQIKTEDISCYNEKVDIWAVGILAYELIAGRPPFEVEDSDLTAHLIMTADVDRWPLTISGNCLNFIKSALVKKPEERPSADELLHHAWIRTYYRHPIEPSTPLKLRHTLTEEPTTPAQDSPSRPNRSISDEPPTPSGRSLDVHTMISPDNSLSPSLATWKIASSAGSGSEELPEWAVPGSSPEDLNNCAGDEATPAVPATQTQAVSPFCAVQHNNAFAVLDGNNVDSGSREADDADMGVQPRQASFSPAVIAVAYEHGSPEAASSSRGGRDPAPASMQASQRATNLPPLQIAFGAHHLVDNLSLLPHSATAVEAANNTSDWPGTVQMSRFMSAPHPMTMLELHGTLSSAQWLADEPGLRTSTANDASPSFRGRIKEYFYQHRQ</sequence>
<dbReference type="Gene3D" id="1.10.510.10">
    <property type="entry name" value="Transferase(Phosphotransferase) domain 1"/>
    <property type="match status" value="1"/>
</dbReference>
<evidence type="ECO:0000256" key="3">
    <source>
        <dbReference type="ARBA" id="ARBA00022741"/>
    </source>
</evidence>
<dbReference type="GO" id="GO:0005524">
    <property type="term" value="F:ATP binding"/>
    <property type="evidence" value="ECO:0007669"/>
    <property type="project" value="UniProtKB-KW"/>
</dbReference>
<evidence type="ECO:0000256" key="7">
    <source>
        <dbReference type="PIRSR" id="PIRSR630616-2"/>
    </source>
</evidence>
<dbReference type="SUPFAM" id="SSF56112">
    <property type="entry name" value="Protein kinase-like (PK-like)"/>
    <property type="match status" value="1"/>
</dbReference>
<feature type="binding site" evidence="7">
    <location>
        <begin position="159"/>
        <end position="160"/>
    </location>
    <ligand>
        <name>ATP</name>
        <dbReference type="ChEBI" id="CHEBI:30616"/>
    </ligand>
</feature>
<dbReference type="AlphaFoldDB" id="A0AAW1Q6D2"/>
<feature type="binding site" evidence="7">
    <location>
        <position position="38"/>
    </location>
    <ligand>
        <name>ATP</name>
        <dbReference type="ChEBI" id="CHEBI:30616"/>
    </ligand>
</feature>
<evidence type="ECO:0000256" key="2">
    <source>
        <dbReference type="ARBA" id="ARBA00022679"/>
    </source>
</evidence>
<dbReference type="InterPro" id="IPR030616">
    <property type="entry name" value="Aur-like"/>
</dbReference>
<evidence type="ECO:0000256" key="9">
    <source>
        <dbReference type="SAM" id="MobiDB-lite"/>
    </source>
</evidence>
<dbReference type="PANTHER" id="PTHR24350">
    <property type="entry name" value="SERINE/THREONINE-PROTEIN KINASE IAL-RELATED"/>
    <property type="match status" value="1"/>
</dbReference>
<evidence type="ECO:0000313" key="11">
    <source>
        <dbReference type="EMBL" id="KAK9817875.1"/>
    </source>
</evidence>
<dbReference type="PROSITE" id="PS50011">
    <property type="entry name" value="PROTEIN_KINASE_DOM"/>
    <property type="match status" value="1"/>
</dbReference>
<dbReference type="SMART" id="SM00220">
    <property type="entry name" value="S_TKc"/>
    <property type="match status" value="1"/>
</dbReference>
<dbReference type="Proteomes" id="UP001489004">
    <property type="component" value="Unassembled WGS sequence"/>
</dbReference>
<feature type="active site" description="Proton acceptor" evidence="6">
    <location>
        <position position="155"/>
    </location>
</feature>
<feature type="region of interest" description="Disordered" evidence="9">
    <location>
        <begin position="1"/>
        <end position="21"/>
    </location>
</feature>
<comment type="caution">
    <text evidence="11">The sequence shown here is derived from an EMBL/GenBank/DDBJ whole genome shotgun (WGS) entry which is preliminary data.</text>
</comment>
<dbReference type="InterPro" id="IPR000719">
    <property type="entry name" value="Prot_kinase_dom"/>
</dbReference>
<gene>
    <name evidence="11" type="ORF">WJX72_003532</name>
</gene>
<keyword evidence="12" id="KW-1185">Reference proteome</keyword>
<organism evidence="11 12">
    <name type="scientific">[Myrmecia] bisecta</name>
    <dbReference type="NCBI Taxonomy" id="41462"/>
    <lineage>
        <taxon>Eukaryota</taxon>
        <taxon>Viridiplantae</taxon>
        <taxon>Chlorophyta</taxon>
        <taxon>core chlorophytes</taxon>
        <taxon>Trebouxiophyceae</taxon>
        <taxon>Trebouxiales</taxon>
        <taxon>Trebouxiaceae</taxon>
        <taxon>Myrmecia</taxon>
    </lineage>
</organism>
<name>A0AAW1Q6D2_9CHLO</name>
<dbReference type="EMBL" id="JALJOR010000004">
    <property type="protein sequence ID" value="KAK9817875.1"/>
    <property type="molecule type" value="Genomic_DNA"/>
</dbReference>
<feature type="binding site" evidence="7">
    <location>
        <position position="57"/>
    </location>
    <ligand>
        <name>ATP</name>
        <dbReference type="ChEBI" id="CHEBI:30616"/>
    </ligand>
</feature>
<keyword evidence="4" id="KW-0418">Kinase</keyword>
<proteinExistence type="predicted"/>
<evidence type="ECO:0000256" key="5">
    <source>
        <dbReference type="ARBA" id="ARBA00022840"/>
    </source>
</evidence>
<evidence type="ECO:0000256" key="6">
    <source>
        <dbReference type="PIRSR" id="PIRSR630616-1"/>
    </source>
</evidence>
<feature type="region of interest" description="Disordered" evidence="9">
    <location>
        <begin position="468"/>
        <end position="491"/>
    </location>
</feature>
<dbReference type="PROSITE" id="PS00108">
    <property type="entry name" value="PROTEIN_KINASE_ST"/>
    <property type="match status" value="1"/>
</dbReference>
<dbReference type="InterPro" id="IPR008271">
    <property type="entry name" value="Ser/Thr_kinase_AS"/>
</dbReference>
<dbReference type="InterPro" id="IPR011009">
    <property type="entry name" value="Kinase-like_dom_sf"/>
</dbReference>
<keyword evidence="2" id="KW-0808">Transferase</keyword>